<keyword evidence="13" id="KW-1185">Reference proteome</keyword>
<dbReference type="InterPro" id="IPR001368">
    <property type="entry name" value="TNFR/NGFR_Cys_rich_reg"/>
</dbReference>
<keyword evidence="2" id="KW-0677">Repeat</keyword>
<evidence type="ECO:0000313" key="12">
    <source>
        <dbReference type="EMBL" id="GAV02650.1"/>
    </source>
</evidence>
<feature type="repeat" description="TNFR-Cys" evidence="7">
    <location>
        <begin position="70"/>
        <end position="108"/>
    </location>
</feature>
<dbReference type="SMART" id="SM00208">
    <property type="entry name" value="TNFR"/>
    <property type="match status" value="3"/>
</dbReference>
<dbReference type="Proteomes" id="UP000186922">
    <property type="component" value="Unassembled WGS sequence"/>
</dbReference>
<dbReference type="Pfam" id="PF00020">
    <property type="entry name" value="TNFR_c6"/>
    <property type="match status" value="3"/>
</dbReference>
<evidence type="ECO:0000313" key="13">
    <source>
        <dbReference type="Proteomes" id="UP000186922"/>
    </source>
</evidence>
<dbReference type="EMBL" id="BDGG01000008">
    <property type="protein sequence ID" value="GAV02650.1"/>
    <property type="molecule type" value="Genomic_DNA"/>
</dbReference>
<keyword evidence="6" id="KW-0325">Glycoprotein</keyword>
<evidence type="ECO:0000256" key="5">
    <source>
        <dbReference type="ARBA" id="ARBA00023170"/>
    </source>
</evidence>
<evidence type="ECO:0000256" key="2">
    <source>
        <dbReference type="ARBA" id="ARBA00022737"/>
    </source>
</evidence>
<dbReference type="PANTHER" id="PTHR46330:SF6">
    <property type="entry name" value="HEMATOPOIETIC DEATH RECEPTOR-RELATED"/>
    <property type="match status" value="1"/>
</dbReference>
<evidence type="ECO:0000256" key="1">
    <source>
        <dbReference type="ARBA" id="ARBA00004370"/>
    </source>
</evidence>
<evidence type="ECO:0000256" key="3">
    <source>
        <dbReference type="ARBA" id="ARBA00023136"/>
    </source>
</evidence>
<feature type="repeat" description="TNFR-Cys" evidence="7">
    <location>
        <begin position="110"/>
        <end position="148"/>
    </location>
</feature>
<evidence type="ECO:0000256" key="6">
    <source>
        <dbReference type="ARBA" id="ARBA00023180"/>
    </source>
</evidence>
<comment type="caution">
    <text evidence="7">Lacks conserved residue(s) required for the propagation of feature annotation.</text>
</comment>
<feature type="disulfide bond" evidence="7">
    <location>
        <begin position="87"/>
        <end position="100"/>
    </location>
</feature>
<feature type="transmembrane region" description="Helical" evidence="9">
    <location>
        <begin position="214"/>
        <end position="232"/>
    </location>
</feature>
<comment type="subcellular location">
    <subcellularLocation>
        <location evidence="1">Membrane</location>
    </subcellularLocation>
</comment>
<evidence type="ECO:0000256" key="8">
    <source>
        <dbReference type="SAM" id="MobiDB-lite"/>
    </source>
</evidence>
<dbReference type="PANTHER" id="PTHR46330">
    <property type="entry name" value="TUMOR NECROSIS FACTOR RECEPTOR SUPERFAMILY MEMBER 10B"/>
    <property type="match status" value="1"/>
</dbReference>
<feature type="disulfide bond" evidence="7">
    <location>
        <begin position="48"/>
        <end position="61"/>
    </location>
</feature>
<dbReference type="AlphaFoldDB" id="A0A1D1VM10"/>
<feature type="region of interest" description="Disordered" evidence="8">
    <location>
        <begin position="173"/>
        <end position="193"/>
    </location>
</feature>
<reference evidence="12 13" key="1">
    <citation type="journal article" date="2016" name="Nat. Commun.">
        <title>Extremotolerant tardigrade genome and improved radiotolerance of human cultured cells by tardigrade-unique protein.</title>
        <authorList>
            <person name="Hashimoto T."/>
            <person name="Horikawa D.D."/>
            <person name="Saito Y."/>
            <person name="Kuwahara H."/>
            <person name="Kozuka-Hata H."/>
            <person name="Shin-I T."/>
            <person name="Minakuchi Y."/>
            <person name="Ohishi K."/>
            <person name="Motoyama A."/>
            <person name="Aizu T."/>
            <person name="Enomoto A."/>
            <person name="Kondo K."/>
            <person name="Tanaka S."/>
            <person name="Hara Y."/>
            <person name="Koshikawa S."/>
            <person name="Sagara H."/>
            <person name="Miura T."/>
            <person name="Yokobori S."/>
            <person name="Miyagawa K."/>
            <person name="Suzuki Y."/>
            <person name="Kubo T."/>
            <person name="Oyama M."/>
            <person name="Kohara Y."/>
            <person name="Fujiyama A."/>
            <person name="Arakawa K."/>
            <person name="Katayama T."/>
            <person name="Toyoda A."/>
            <person name="Kunieda T."/>
        </authorList>
    </citation>
    <scope>NUCLEOTIDE SEQUENCE [LARGE SCALE GENOMIC DNA]</scope>
    <source>
        <strain evidence="12 13">YOKOZUNA-1</strain>
    </source>
</reference>
<feature type="repeat" description="TNFR-Cys" evidence="7">
    <location>
        <begin position="33"/>
        <end position="69"/>
    </location>
</feature>
<dbReference type="SUPFAM" id="SSF57586">
    <property type="entry name" value="TNF receptor-like"/>
    <property type="match status" value="2"/>
</dbReference>
<feature type="domain" description="TNFR-Cys" evidence="11">
    <location>
        <begin position="70"/>
        <end position="108"/>
    </location>
</feature>
<dbReference type="GO" id="GO:0016020">
    <property type="term" value="C:membrane"/>
    <property type="evidence" value="ECO:0007669"/>
    <property type="project" value="UniProtKB-SubCell"/>
</dbReference>
<evidence type="ECO:0000256" key="7">
    <source>
        <dbReference type="PROSITE-ProRule" id="PRU00206"/>
    </source>
</evidence>
<keyword evidence="9" id="KW-1133">Transmembrane helix</keyword>
<feature type="disulfide bond" evidence="7">
    <location>
        <begin position="51"/>
        <end position="69"/>
    </location>
</feature>
<feature type="disulfide bond" evidence="7">
    <location>
        <begin position="130"/>
        <end position="148"/>
    </location>
</feature>
<feature type="domain" description="TNFR-Cys" evidence="11">
    <location>
        <begin position="33"/>
        <end position="69"/>
    </location>
</feature>
<feature type="signal peptide" evidence="10">
    <location>
        <begin position="1"/>
        <end position="20"/>
    </location>
</feature>
<organism evidence="12 13">
    <name type="scientific">Ramazzottius varieornatus</name>
    <name type="common">Water bear</name>
    <name type="synonym">Tardigrade</name>
    <dbReference type="NCBI Taxonomy" id="947166"/>
    <lineage>
        <taxon>Eukaryota</taxon>
        <taxon>Metazoa</taxon>
        <taxon>Ecdysozoa</taxon>
        <taxon>Tardigrada</taxon>
        <taxon>Eutardigrada</taxon>
        <taxon>Parachela</taxon>
        <taxon>Hypsibioidea</taxon>
        <taxon>Ramazzottiidae</taxon>
        <taxon>Ramazzottius</taxon>
    </lineage>
</organism>
<name>A0A1D1VM10_RAMVA</name>
<feature type="domain" description="TNFR-Cys" evidence="11">
    <location>
        <begin position="110"/>
        <end position="148"/>
    </location>
</feature>
<dbReference type="PROSITE" id="PS00652">
    <property type="entry name" value="TNFR_NGFR_1"/>
    <property type="match status" value="2"/>
</dbReference>
<evidence type="ECO:0000256" key="10">
    <source>
        <dbReference type="SAM" id="SignalP"/>
    </source>
</evidence>
<keyword evidence="4 7" id="KW-1015">Disulfide bond</keyword>
<feature type="chain" id="PRO_5008898598" description="TNFR-Cys domain-containing protein" evidence="10">
    <location>
        <begin position="21"/>
        <end position="356"/>
    </location>
</feature>
<evidence type="ECO:0000256" key="4">
    <source>
        <dbReference type="ARBA" id="ARBA00023157"/>
    </source>
</evidence>
<evidence type="ECO:0000259" key="11">
    <source>
        <dbReference type="PROSITE" id="PS50050"/>
    </source>
</evidence>
<comment type="caution">
    <text evidence="12">The sequence shown here is derived from an EMBL/GenBank/DDBJ whole genome shotgun (WGS) entry which is preliminary data.</text>
</comment>
<keyword evidence="5" id="KW-0675">Receptor</keyword>
<feature type="disulfide bond" evidence="7">
    <location>
        <begin position="127"/>
        <end position="140"/>
    </location>
</feature>
<dbReference type="InterPro" id="IPR052491">
    <property type="entry name" value="TNFRSF10"/>
</dbReference>
<keyword evidence="9" id="KW-0812">Transmembrane</keyword>
<feature type="disulfide bond" evidence="7">
    <location>
        <begin position="90"/>
        <end position="108"/>
    </location>
</feature>
<sequence length="356" mass="39071">MDRLMLAVCVFVMILGFASGMENSSDDLVLLHPCLEHEYWNNGTCKQCSTCMTDQQVIETCSTTKDTVCRCKSEGYLDSVNHICRSCRECPTGSLISVGCTEFSDTQCSPCPEGTFHNLEKNVCQDCQACLDGEAEAEACGPTSDRVCVNGSIALSISSYYFMGSSYKINGVTSGRPERQQSSSHFKRDSPEQGRSIIVRPKIKSTSVDPIFCLPPAFIIIVLVCYAGLRFYENSVDRKISLCPWFLTEPASILPRTDLETGLLQPNMTQVPSIAQPRIYRPLGPSLTPLHVPYGRSVSTVNEVVLERGRTGTNSTNRTSLMNSFGMASNDREMPSGPMMDDLAAFIPAGMLNPKL</sequence>
<keyword evidence="3 9" id="KW-0472">Membrane</keyword>
<dbReference type="Gene3D" id="2.10.50.10">
    <property type="entry name" value="Tumor Necrosis Factor Receptor, subunit A, domain 2"/>
    <property type="match status" value="2"/>
</dbReference>
<gene>
    <name evidence="12" type="primary">RvY_13188-1</name>
    <name evidence="12" type="synonym">RvY_13188.1</name>
    <name evidence="12" type="ORF">RvY_13188</name>
</gene>
<evidence type="ECO:0000256" key="9">
    <source>
        <dbReference type="SAM" id="Phobius"/>
    </source>
</evidence>
<dbReference type="OrthoDB" id="9990004at2759"/>
<dbReference type="STRING" id="947166.A0A1D1VM10"/>
<accession>A0A1D1VM10</accession>
<dbReference type="PROSITE" id="PS50050">
    <property type="entry name" value="TNFR_NGFR_2"/>
    <property type="match status" value="3"/>
</dbReference>
<proteinExistence type="predicted"/>
<protein>
    <recommendedName>
        <fullName evidence="11">TNFR-Cys domain-containing protein</fullName>
    </recommendedName>
</protein>
<keyword evidence="10" id="KW-0732">Signal</keyword>